<feature type="transmembrane region" description="Helical" evidence="1">
    <location>
        <begin position="16"/>
        <end position="34"/>
    </location>
</feature>
<keyword evidence="1" id="KW-0812">Transmembrane</keyword>
<evidence type="ECO:0000313" key="2">
    <source>
        <dbReference type="EMBL" id="OGD99433.1"/>
    </source>
</evidence>
<feature type="transmembrane region" description="Helical" evidence="1">
    <location>
        <begin position="40"/>
        <end position="58"/>
    </location>
</feature>
<name>A0A1F5H5J4_9BACT</name>
<reference evidence="2 3" key="1">
    <citation type="journal article" date="2016" name="Nat. Commun.">
        <title>Thousands of microbial genomes shed light on interconnected biogeochemical processes in an aquifer system.</title>
        <authorList>
            <person name="Anantharaman K."/>
            <person name="Brown C.T."/>
            <person name="Hug L.A."/>
            <person name="Sharon I."/>
            <person name="Castelle C.J."/>
            <person name="Probst A.J."/>
            <person name="Thomas B.C."/>
            <person name="Singh A."/>
            <person name="Wilkins M.J."/>
            <person name="Karaoz U."/>
            <person name="Brodie E.L."/>
            <person name="Williams K.H."/>
            <person name="Hubbard S.S."/>
            <person name="Banfield J.F."/>
        </authorList>
    </citation>
    <scope>NUCLEOTIDE SEQUENCE [LARGE SCALE GENOMIC DNA]</scope>
</reference>
<comment type="caution">
    <text evidence="2">The sequence shown here is derived from an EMBL/GenBank/DDBJ whole genome shotgun (WGS) entry which is preliminary data.</text>
</comment>
<gene>
    <name evidence="2" type="ORF">A3B54_00875</name>
</gene>
<organism evidence="2 3">
    <name type="scientific">Candidatus Curtissbacteria bacterium RIFCSPLOWO2_01_FULL_42_50</name>
    <dbReference type="NCBI Taxonomy" id="1797730"/>
    <lineage>
        <taxon>Bacteria</taxon>
        <taxon>Candidatus Curtissiibacteriota</taxon>
    </lineage>
</organism>
<sequence>MIDMPDFKECTKPHPLLHSVAGIGLGLLLVGLVPDLVAKAVVLGIILLVVGVGGELVIKK</sequence>
<evidence type="ECO:0000313" key="3">
    <source>
        <dbReference type="Proteomes" id="UP000177039"/>
    </source>
</evidence>
<evidence type="ECO:0000256" key="1">
    <source>
        <dbReference type="SAM" id="Phobius"/>
    </source>
</evidence>
<accession>A0A1F5H5J4</accession>
<dbReference type="EMBL" id="MFBT01000016">
    <property type="protein sequence ID" value="OGD99433.1"/>
    <property type="molecule type" value="Genomic_DNA"/>
</dbReference>
<proteinExistence type="predicted"/>
<keyword evidence="1" id="KW-1133">Transmembrane helix</keyword>
<keyword evidence="1" id="KW-0472">Membrane</keyword>
<dbReference type="AlphaFoldDB" id="A0A1F5H5J4"/>
<dbReference type="Proteomes" id="UP000177039">
    <property type="component" value="Unassembled WGS sequence"/>
</dbReference>
<protein>
    <submittedName>
        <fullName evidence="2">Uncharacterized protein</fullName>
    </submittedName>
</protein>